<keyword evidence="3" id="KW-0815">Transposition</keyword>
<keyword evidence="5" id="KW-0233">DNA recombination</keyword>
<comment type="similarity">
    <text evidence="2">Belongs to the transposase mutator family.</text>
</comment>
<keyword evidence="4" id="KW-0238">DNA-binding</keyword>
<dbReference type="KEGG" id="bgx:ESN35_00075"/>
<proteinExistence type="inferred from homology"/>
<comment type="function">
    <text evidence="1">Required for the transposition of the insertion element.</text>
</comment>
<dbReference type="NCBIfam" id="NF033544">
    <property type="entry name" value="transpos_IS1249"/>
    <property type="match status" value="1"/>
</dbReference>
<dbReference type="RefSeq" id="WP_129236586.1">
    <property type="nucleotide sequence ID" value="NZ_CP035464.1"/>
</dbReference>
<accession>A0A4P6DRK9</accession>
<name>A0A4P6DRK9_9BIFI</name>
<dbReference type="GO" id="GO:0004803">
    <property type="term" value="F:transposase activity"/>
    <property type="evidence" value="ECO:0007669"/>
    <property type="project" value="InterPro"/>
</dbReference>
<evidence type="ECO:0000256" key="3">
    <source>
        <dbReference type="ARBA" id="ARBA00022578"/>
    </source>
</evidence>
<dbReference type="Pfam" id="PF00872">
    <property type="entry name" value="Transposase_mut"/>
    <property type="match status" value="1"/>
</dbReference>
<dbReference type="AlphaFoldDB" id="A0A4P6DRK9"/>
<dbReference type="EMBL" id="CP035464">
    <property type="protein sequence ID" value="QAY32015.1"/>
    <property type="molecule type" value="Genomic_DNA"/>
</dbReference>
<dbReference type="GO" id="GO:0006313">
    <property type="term" value="P:DNA transposition"/>
    <property type="evidence" value="ECO:0007669"/>
    <property type="project" value="InterPro"/>
</dbReference>
<evidence type="ECO:0000313" key="6">
    <source>
        <dbReference type="EMBL" id="QAY32015.1"/>
    </source>
</evidence>
<evidence type="ECO:0000256" key="5">
    <source>
        <dbReference type="ARBA" id="ARBA00023172"/>
    </source>
</evidence>
<organism evidence="6 7">
    <name type="scientific">Bifidobacterium pullorum subsp. gallinarum</name>
    <dbReference type="NCBI Taxonomy" id="78344"/>
    <lineage>
        <taxon>Bacteria</taxon>
        <taxon>Bacillati</taxon>
        <taxon>Actinomycetota</taxon>
        <taxon>Actinomycetes</taxon>
        <taxon>Bifidobacteriales</taxon>
        <taxon>Bifidobacteriaceae</taxon>
        <taxon>Bifidobacterium</taxon>
    </lineage>
</organism>
<reference evidence="6 7" key="1">
    <citation type="submission" date="2019-01" db="EMBL/GenBank/DDBJ databases">
        <title>Complete genome sequence of Bifidobacterium gallinarum CACC 514.</title>
        <authorList>
            <person name="Jung M."/>
        </authorList>
    </citation>
    <scope>NUCLEOTIDE SEQUENCE [LARGE SCALE GENOMIC DNA]</scope>
    <source>
        <strain evidence="6 7">CACC 514</strain>
    </source>
</reference>
<gene>
    <name evidence="6" type="ORF">ESN35_00075</name>
</gene>
<dbReference type="InterPro" id="IPR048004">
    <property type="entry name" value="IS1249_transpos"/>
</dbReference>
<dbReference type="InterPro" id="IPR001207">
    <property type="entry name" value="Transposase_mutator"/>
</dbReference>
<protein>
    <submittedName>
        <fullName evidence="6">IS1249 family transposase</fullName>
    </submittedName>
</protein>
<evidence type="ECO:0000256" key="4">
    <source>
        <dbReference type="ARBA" id="ARBA00023125"/>
    </source>
</evidence>
<evidence type="ECO:0000256" key="2">
    <source>
        <dbReference type="ARBA" id="ARBA00010961"/>
    </source>
</evidence>
<evidence type="ECO:0000313" key="7">
    <source>
        <dbReference type="Proteomes" id="UP000293589"/>
    </source>
</evidence>
<dbReference type="Proteomes" id="UP000293589">
    <property type="component" value="Chromosome"/>
</dbReference>
<sequence>MRTPSSKAKRCPVCGRAMKKNGRAGKGVQRWKCPACRLSSTMPQRRRRRERTLEEFLSWLLGPSSQRAADSAGDARALRKRIAWCWRIRPRIAPPDARRHTVMADGTYMGHGWCLIIAIDGQTGEVLDWQWCAHESKAAYLALFFRLPAPDVLITDGLRGAEAACTQAWPGTRIQRCLVHVRRNTRTDLTSRPGLQAGRELKRLSDRLTSVGTAGQAVRWGEALNTWHERWKDFIAERTYARDDPSNPKASRHRWWWTHEELRRCYRRLERLFREGRLFAYLEPELLKGGPVARTTNRLEGGVNSVVKDVLRNHRGLPEEHMRRACEWVCYMKTAHPRPESFIPDALRKGEKATTPEPDDSVAPAYGTGIDWNEFHTTTRYPNTTD</sequence>
<dbReference type="GO" id="GO:0003677">
    <property type="term" value="F:DNA binding"/>
    <property type="evidence" value="ECO:0007669"/>
    <property type="project" value="UniProtKB-KW"/>
</dbReference>
<evidence type="ECO:0000256" key="1">
    <source>
        <dbReference type="ARBA" id="ARBA00002190"/>
    </source>
</evidence>